<evidence type="ECO:0000256" key="1">
    <source>
        <dbReference type="ARBA" id="ARBA00004370"/>
    </source>
</evidence>
<comment type="caution">
    <text evidence="6">The sequence shown here is derived from an EMBL/GenBank/DDBJ whole genome shotgun (WGS) entry which is preliminary data.</text>
</comment>
<dbReference type="Gene3D" id="2.40.160.50">
    <property type="entry name" value="membrane protein fhac: a member of the omp85/tpsb transporter family"/>
    <property type="match status" value="1"/>
</dbReference>
<dbReference type="EMBL" id="VIFM01000014">
    <property type="protein sequence ID" value="TQF17029.1"/>
    <property type="molecule type" value="Genomic_DNA"/>
</dbReference>
<gene>
    <name evidence="6" type="ORF">FJV41_05390</name>
</gene>
<dbReference type="PANTHER" id="PTHR12815">
    <property type="entry name" value="SORTING AND ASSEMBLY MACHINERY SAMM50 PROTEIN FAMILY MEMBER"/>
    <property type="match status" value="1"/>
</dbReference>
<dbReference type="Pfam" id="PF01103">
    <property type="entry name" value="Omp85"/>
    <property type="match status" value="1"/>
</dbReference>
<reference evidence="6 7" key="1">
    <citation type="submission" date="2019-06" db="EMBL/GenBank/DDBJ databases">
        <authorList>
            <person name="Livingstone P."/>
            <person name="Whitworth D."/>
        </authorList>
    </citation>
    <scope>NUCLEOTIDE SEQUENCE [LARGE SCALE GENOMIC DNA]</scope>
    <source>
        <strain evidence="6 7">AM401</strain>
    </source>
</reference>
<keyword evidence="3" id="KW-0812">Transmembrane</keyword>
<feature type="domain" description="POTRA" evidence="5">
    <location>
        <begin position="44"/>
        <end position="115"/>
    </location>
</feature>
<evidence type="ECO:0000256" key="3">
    <source>
        <dbReference type="ARBA" id="ARBA00022692"/>
    </source>
</evidence>
<dbReference type="AlphaFoldDB" id="A0A540X764"/>
<dbReference type="Pfam" id="PF07244">
    <property type="entry name" value="POTRA"/>
    <property type="match status" value="1"/>
</dbReference>
<keyword evidence="4" id="KW-0472">Membrane</keyword>
<accession>A0A540X764</accession>
<dbReference type="PANTHER" id="PTHR12815:SF18">
    <property type="entry name" value="SORTING AND ASSEMBLY MACHINERY COMPONENT 50 HOMOLOG"/>
    <property type="match status" value="1"/>
</dbReference>
<dbReference type="GO" id="GO:0019867">
    <property type="term" value="C:outer membrane"/>
    <property type="evidence" value="ECO:0007669"/>
    <property type="project" value="InterPro"/>
</dbReference>
<sequence>MVLHAVGLTCTAWAQDTAPTSSPVPVAGEVTIEASAPPPATLTGRIERIDIQGNTRTQESVILRAMRMAPGDMLTTGDAAELKRRLLNLQLFKSVEVLTRPEGEGVGLQITVEERWTLLPIPVFSSGKGQWQAGVFAVESNLFGLRKTLVGGGMWGNRGGTLFSMYRDPSIGGSPWTALLSFQFAKTDRERHVRDVIRDTYTDRRFDIAGTLGYQVTPELNVGAGWFSLINKPLALPEGPETPQRGEVHGVSVSAEYLGQDFHFYFNEGLVARALYREGLGFLGSSREMRQVSLFASYTLPVFGNHALTLTAQHGQTRGDAFLDAQLLGGRTGSRGFAAGTLWAEMATSATLEYQVPLWSPSMLTLTAHAFVDVGRVEWRNSLLKYVSPGVGVRAYVREVAIPAVGVELARDPLSGDIVTSVAVGFGF</sequence>
<dbReference type="InterPro" id="IPR010827">
    <property type="entry name" value="BamA/TamA_POTRA"/>
</dbReference>
<dbReference type="InterPro" id="IPR034746">
    <property type="entry name" value="POTRA"/>
</dbReference>
<keyword evidence="2" id="KW-1134">Transmembrane beta strand</keyword>
<evidence type="ECO:0000313" key="7">
    <source>
        <dbReference type="Proteomes" id="UP000315369"/>
    </source>
</evidence>
<keyword evidence="7" id="KW-1185">Reference proteome</keyword>
<evidence type="ECO:0000256" key="4">
    <source>
        <dbReference type="ARBA" id="ARBA00023136"/>
    </source>
</evidence>
<dbReference type="OrthoDB" id="366754at2"/>
<protein>
    <submittedName>
        <fullName evidence="6">BamA/TamA family outer membrane protein</fullName>
    </submittedName>
</protein>
<organism evidence="6 7">
    <name type="scientific">Myxococcus llanfairpwllgwyngyllgogerychwyrndrobwllllantysiliogogogochensis</name>
    <dbReference type="NCBI Taxonomy" id="2590453"/>
    <lineage>
        <taxon>Bacteria</taxon>
        <taxon>Pseudomonadati</taxon>
        <taxon>Myxococcota</taxon>
        <taxon>Myxococcia</taxon>
        <taxon>Myxococcales</taxon>
        <taxon>Cystobacterineae</taxon>
        <taxon>Myxococcaceae</taxon>
        <taxon>Myxococcus</taxon>
    </lineage>
</organism>
<dbReference type="Proteomes" id="UP000315369">
    <property type="component" value="Unassembled WGS sequence"/>
</dbReference>
<evidence type="ECO:0000259" key="5">
    <source>
        <dbReference type="PROSITE" id="PS51779"/>
    </source>
</evidence>
<dbReference type="PROSITE" id="PS51779">
    <property type="entry name" value="POTRA"/>
    <property type="match status" value="1"/>
</dbReference>
<evidence type="ECO:0000313" key="6">
    <source>
        <dbReference type="EMBL" id="TQF17029.1"/>
    </source>
</evidence>
<dbReference type="InterPro" id="IPR039910">
    <property type="entry name" value="D15-like"/>
</dbReference>
<dbReference type="InterPro" id="IPR000184">
    <property type="entry name" value="Bac_surfAg_D15"/>
</dbReference>
<dbReference type="Gene3D" id="3.10.20.310">
    <property type="entry name" value="membrane protein fhac"/>
    <property type="match status" value="1"/>
</dbReference>
<comment type="subcellular location">
    <subcellularLocation>
        <location evidence="1">Membrane</location>
    </subcellularLocation>
</comment>
<proteinExistence type="predicted"/>
<evidence type="ECO:0000256" key="2">
    <source>
        <dbReference type="ARBA" id="ARBA00022452"/>
    </source>
</evidence>
<name>A0A540X764_9BACT</name>